<dbReference type="STRING" id="370438.PTH_1436"/>
<sequence>MSRPRLGQVDQINCLPVYHALEEGLLPMDIELVKGTPSRLSNLFFSGALAATLISSIEYPRNADNCFILPGLSVSADGRVASILFFSKIPVTELEGKRVCLTESSDTSAALLKVLFDHYYHVEVQFITAPPNLDIMMQKADGALLVGNDAMLAYQRVKEQGLSYYITDLGEAWKLFTGGKMVYALWVVSKSYARTNREEINLLNKILLESKEIGLGQIHALVSKAQKKLSLPLQVIEDYFKTIRLEFDEDCRKALLTFYDYAYKSGLIDERVKLSIWGESGGV</sequence>
<evidence type="ECO:0000313" key="6">
    <source>
        <dbReference type="Proteomes" id="UP000006556"/>
    </source>
</evidence>
<evidence type="ECO:0000313" key="5">
    <source>
        <dbReference type="EMBL" id="BAF59617.1"/>
    </source>
</evidence>
<dbReference type="EMBL" id="AP009389">
    <property type="protein sequence ID" value="BAF59617.1"/>
    <property type="molecule type" value="Genomic_DNA"/>
</dbReference>
<comment type="similarity">
    <text evidence="4">Belongs to the MqnA/MqnD family. MqnA subfamily.</text>
</comment>
<name>A5D2A2_PELTS</name>
<dbReference type="eggNOG" id="COG1427">
    <property type="taxonomic scope" value="Bacteria"/>
</dbReference>
<dbReference type="PANTHER" id="PTHR37690:SF1">
    <property type="entry name" value="CHORISMATE DEHYDRATASE"/>
    <property type="match status" value="1"/>
</dbReference>
<evidence type="ECO:0000256" key="3">
    <source>
        <dbReference type="ARBA" id="ARBA00023239"/>
    </source>
</evidence>
<dbReference type="EC" id="4.2.1.151" evidence="4"/>
<comment type="catalytic activity">
    <reaction evidence="4">
        <text>chorismate = 3-[(1-carboxyvinyl)-oxy]benzoate + H2O</text>
        <dbReference type="Rhea" id="RHEA:40051"/>
        <dbReference type="ChEBI" id="CHEBI:15377"/>
        <dbReference type="ChEBI" id="CHEBI:29748"/>
        <dbReference type="ChEBI" id="CHEBI:76981"/>
        <dbReference type="EC" id="4.2.1.151"/>
    </reaction>
</comment>
<keyword evidence="6" id="KW-1185">Reference proteome</keyword>
<dbReference type="GO" id="GO:0016836">
    <property type="term" value="F:hydro-lyase activity"/>
    <property type="evidence" value="ECO:0007669"/>
    <property type="project" value="UniProtKB-UniRule"/>
</dbReference>
<dbReference type="CDD" id="cd13634">
    <property type="entry name" value="PBP2_Sco4506"/>
    <property type="match status" value="1"/>
</dbReference>
<dbReference type="Proteomes" id="UP000006556">
    <property type="component" value="Chromosome"/>
</dbReference>
<reference evidence="6" key="1">
    <citation type="journal article" date="2008" name="Genome Res.">
        <title>The genome of Pelotomaculum thermopropionicum reveals niche-associated evolution in anaerobic microbiota.</title>
        <authorList>
            <person name="Kosaka T."/>
            <person name="Kato S."/>
            <person name="Shimoyama T."/>
            <person name="Ishii S."/>
            <person name="Abe T."/>
            <person name="Watanabe K."/>
        </authorList>
    </citation>
    <scope>NUCLEOTIDE SEQUENCE [LARGE SCALE GENOMIC DNA]</scope>
    <source>
        <strain evidence="6">DSM 13744 / JCM 10971 / SI</strain>
    </source>
</reference>
<dbReference type="HAMAP" id="MF_00995">
    <property type="entry name" value="MqnA"/>
    <property type="match status" value="1"/>
</dbReference>
<dbReference type="HOGENOM" id="CLU_059898_0_0_9"/>
<dbReference type="KEGG" id="pth:PTH_1436"/>
<comment type="function">
    <text evidence="4">Catalyzes the dehydration of chorismate into 3-[(1-carboxyvinyl)oxy]benzoate, a step in the biosynthesis of menaquinone (MK, vitamin K2).</text>
</comment>
<evidence type="ECO:0000256" key="2">
    <source>
        <dbReference type="ARBA" id="ARBA00022428"/>
    </source>
</evidence>
<dbReference type="InterPro" id="IPR030868">
    <property type="entry name" value="MqnA"/>
</dbReference>
<dbReference type="SUPFAM" id="SSF53850">
    <property type="entry name" value="Periplasmic binding protein-like II"/>
    <property type="match status" value="1"/>
</dbReference>
<evidence type="ECO:0000256" key="1">
    <source>
        <dbReference type="ARBA" id="ARBA00004863"/>
    </source>
</evidence>
<gene>
    <name evidence="4" type="primary">mqnA</name>
    <name evidence="5" type="ordered locus">PTH_1436</name>
</gene>
<dbReference type="UniPathway" id="UPA00079"/>
<dbReference type="AlphaFoldDB" id="A5D2A2"/>
<dbReference type="Gene3D" id="3.40.190.10">
    <property type="entry name" value="Periplasmic binding protein-like II"/>
    <property type="match status" value="2"/>
</dbReference>
<organism evidence="5 6">
    <name type="scientific">Pelotomaculum thermopropionicum (strain DSM 13744 / JCM 10971 / SI)</name>
    <dbReference type="NCBI Taxonomy" id="370438"/>
    <lineage>
        <taxon>Bacteria</taxon>
        <taxon>Bacillati</taxon>
        <taxon>Bacillota</taxon>
        <taxon>Clostridia</taxon>
        <taxon>Eubacteriales</taxon>
        <taxon>Desulfotomaculaceae</taxon>
        <taxon>Pelotomaculum</taxon>
    </lineage>
</organism>
<dbReference type="InterPro" id="IPR003773">
    <property type="entry name" value="Menaquinone_biosynth"/>
</dbReference>
<dbReference type="PANTHER" id="PTHR37690">
    <property type="entry name" value="CHORISMATE DEHYDRATASE"/>
    <property type="match status" value="1"/>
</dbReference>
<dbReference type="GO" id="GO:0009234">
    <property type="term" value="P:menaquinone biosynthetic process"/>
    <property type="evidence" value="ECO:0007669"/>
    <property type="project" value="UniProtKB-UniRule"/>
</dbReference>
<keyword evidence="2 4" id="KW-0474">Menaquinone biosynthesis</keyword>
<proteinExistence type="inferred from homology"/>
<dbReference type="Pfam" id="PF02621">
    <property type="entry name" value="VitK2_biosynth"/>
    <property type="match status" value="1"/>
</dbReference>
<evidence type="ECO:0000256" key="4">
    <source>
        <dbReference type="HAMAP-Rule" id="MF_00995"/>
    </source>
</evidence>
<keyword evidence="3 4" id="KW-0456">Lyase</keyword>
<comment type="pathway">
    <text evidence="1 4">Quinol/quinone metabolism; menaquinone biosynthesis.</text>
</comment>
<accession>A5D2A2</accession>
<protein>
    <recommendedName>
        <fullName evidence="4">Chorismate dehydratase</fullName>
        <ecNumber evidence="4">4.2.1.151</ecNumber>
    </recommendedName>
    <alternativeName>
        <fullName evidence="4">Menaquinone biosynthetic enzyme MqnA</fullName>
    </alternativeName>
</protein>